<comment type="caution">
    <text evidence="2">The sequence shown here is derived from an EMBL/GenBank/DDBJ whole genome shotgun (WGS) entry which is preliminary data.</text>
</comment>
<dbReference type="GO" id="GO:0007160">
    <property type="term" value="P:cell-matrix adhesion"/>
    <property type="evidence" value="ECO:0007669"/>
    <property type="project" value="InterPro"/>
</dbReference>
<evidence type="ECO:0000256" key="1">
    <source>
        <dbReference type="SAM" id="SignalP"/>
    </source>
</evidence>
<dbReference type="GO" id="GO:0005764">
    <property type="term" value="C:lysosome"/>
    <property type="evidence" value="ECO:0007669"/>
    <property type="project" value="TreeGrafter"/>
</dbReference>
<organism evidence="2 3">
    <name type="scientific">Dreissena polymorpha</name>
    <name type="common">Zebra mussel</name>
    <name type="synonym">Mytilus polymorpha</name>
    <dbReference type="NCBI Taxonomy" id="45954"/>
    <lineage>
        <taxon>Eukaryota</taxon>
        <taxon>Metazoa</taxon>
        <taxon>Spiralia</taxon>
        <taxon>Lophotrochozoa</taxon>
        <taxon>Mollusca</taxon>
        <taxon>Bivalvia</taxon>
        <taxon>Autobranchia</taxon>
        <taxon>Heteroconchia</taxon>
        <taxon>Euheterodonta</taxon>
        <taxon>Imparidentia</taxon>
        <taxon>Neoheterodontei</taxon>
        <taxon>Myida</taxon>
        <taxon>Dreissenoidea</taxon>
        <taxon>Dreissenidae</taxon>
        <taxon>Dreissena</taxon>
    </lineage>
</organism>
<accession>A0A9D4LSV1</accession>
<reference evidence="2" key="2">
    <citation type="submission" date="2020-11" db="EMBL/GenBank/DDBJ databases">
        <authorList>
            <person name="McCartney M.A."/>
            <person name="Auch B."/>
            <person name="Kono T."/>
            <person name="Mallez S."/>
            <person name="Becker A."/>
            <person name="Gohl D.M."/>
            <person name="Silverstein K.A.T."/>
            <person name="Koren S."/>
            <person name="Bechman K.B."/>
            <person name="Herman A."/>
            <person name="Abrahante J.E."/>
            <person name="Garbe J."/>
        </authorList>
    </citation>
    <scope>NUCLEOTIDE SEQUENCE</scope>
    <source>
        <strain evidence="2">Duluth1</strain>
        <tissue evidence="2">Whole animal</tissue>
    </source>
</reference>
<proteinExistence type="predicted"/>
<reference evidence="2" key="1">
    <citation type="journal article" date="2019" name="bioRxiv">
        <title>The Genome of the Zebra Mussel, Dreissena polymorpha: A Resource for Invasive Species Research.</title>
        <authorList>
            <person name="McCartney M.A."/>
            <person name="Auch B."/>
            <person name="Kono T."/>
            <person name="Mallez S."/>
            <person name="Zhang Y."/>
            <person name="Obille A."/>
            <person name="Becker A."/>
            <person name="Abrahante J.E."/>
            <person name="Garbe J."/>
            <person name="Badalamenti J.P."/>
            <person name="Herman A."/>
            <person name="Mangelson H."/>
            <person name="Liachko I."/>
            <person name="Sullivan S."/>
            <person name="Sone E.D."/>
            <person name="Koren S."/>
            <person name="Silverstein K.A.T."/>
            <person name="Beckman K.B."/>
            <person name="Gohl D.M."/>
        </authorList>
    </citation>
    <scope>NUCLEOTIDE SEQUENCE</scope>
    <source>
        <strain evidence="2">Duluth1</strain>
        <tissue evidence="2">Whole animal</tissue>
    </source>
</reference>
<dbReference type="GO" id="GO:0005509">
    <property type="term" value="F:calcium ion binding"/>
    <property type="evidence" value="ECO:0007669"/>
    <property type="project" value="InterPro"/>
</dbReference>
<keyword evidence="1" id="KW-0732">Signal</keyword>
<evidence type="ECO:0000313" key="2">
    <source>
        <dbReference type="EMBL" id="KAH3864412.1"/>
    </source>
</evidence>
<gene>
    <name evidence="2" type="ORF">DPMN_027430</name>
</gene>
<sequence>MLAVVLSLLSLVAAAAGSGCCTPTQWEGDMGLILGSVANGNTSFIEGTMRIHYDAQQKMIVTVQNINYNGLPIRQTIIEDFNKRVQYTVMGDGCSSKPLGAWLPNCIPDNATSAEVVYGLGSNSVQARAFEVNYGEFTVYFVVTADTCVPLAEDVNGKFDGADIMEVITFANIKAGISNTSVFNIPTNCPTVQFPVPGVPRARRASPFHGYL</sequence>
<dbReference type="Proteomes" id="UP000828390">
    <property type="component" value="Unassembled WGS sequence"/>
</dbReference>
<dbReference type="EMBL" id="JAIWYP010000002">
    <property type="protein sequence ID" value="KAH3864412.1"/>
    <property type="molecule type" value="Genomic_DNA"/>
</dbReference>
<dbReference type="PANTHER" id="PTHR10697">
    <property type="entry name" value="MAMMALIAN EPENDYMIN-RELATED PROTEIN 1"/>
    <property type="match status" value="1"/>
</dbReference>
<dbReference type="Pfam" id="PF00811">
    <property type="entry name" value="Ependymin"/>
    <property type="match status" value="1"/>
</dbReference>
<dbReference type="GO" id="GO:0005576">
    <property type="term" value="C:extracellular region"/>
    <property type="evidence" value="ECO:0007669"/>
    <property type="project" value="InterPro"/>
</dbReference>
<keyword evidence="3" id="KW-1185">Reference proteome</keyword>
<dbReference type="AlphaFoldDB" id="A0A9D4LSV1"/>
<dbReference type="InterPro" id="IPR001299">
    <property type="entry name" value="Ependymin"/>
</dbReference>
<dbReference type="OrthoDB" id="10001248at2759"/>
<feature type="signal peptide" evidence="1">
    <location>
        <begin position="1"/>
        <end position="17"/>
    </location>
</feature>
<name>A0A9D4LSV1_DREPO</name>
<feature type="chain" id="PRO_5039588976" evidence="1">
    <location>
        <begin position="18"/>
        <end position="212"/>
    </location>
</feature>
<evidence type="ECO:0000313" key="3">
    <source>
        <dbReference type="Proteomes" id="UP000828390"/>
    </source>
</evidence>
<dbReference type="PANTHER" id="PTHR10697:SF13">
    <property type="entry name" value="RICIN B LECTIN DOMAIN-CONTAINING PROTEIN"/>
    <property type="match status" value="1"/>
</dbReference>
<protein>
    <submittedName>
        <fullName evidence="2">Uncharacterized protein</fullName>
    </submittedName>
</protein>